<keyword evidence="4" id="KW-1185">Reference proteome</keyword>
<evidence type="ECO:0000313" key="2">
    <source>
        <dbReference type="EMBL" id="GGY81289.1"/>
    </source>
</evidence>
<gene>
    <name evidence="3" type="ORF">E1742_20755</name>
    <name evidence="2" type="ORF">GCM10007388_12490</name>
</gene>
<proteinExistence type="predicted"/>
<dbReference type="GO" id="GO:0016747">
    <property type="term" value="F:acyltransferase activity, transferring groups other than amino-acyl groups"/>
    <property type="evidence" value="ECO:0007669"/>
    <property type="project" value="InterPro"/>
</dbReference>
<dbReference type="AlphaFoldDB" id="A0A4P7BJA9"/>
<organism evidence="2 5">
    <name type="scientific">Pseudoduganella plicata</name>
    <dbReference type="NCBI Taxonomy" id="321984"/>
    <lineage>
        <taxon>Bacteria</taxon>
        <taxon>Pseudomonadati</taxon>
        <taxon>Pseudomonadota</taxon>
        <taxon>Betaproteobacteria</taxon>
        <taxon>Burkholderiales</taxon>
        <taxon>Oxalobacteraceae</taxon>
        <taxon>Telluria group</taxon>
        <taxon>Pseudoduganella</taxon>
    </lineage>
</organism>
<sequence length="185" mass="20106">MSAAPCEWIHLTKERRVQQPISLVEASPDCRDAMADLFRTVCRQGDALPFTPDIPDAAFDAMWLSAGVQTYVALVDGSLAGMYKLNANLPGRAAHVGSATYLVRPDLQGQGIGTAMLRDSLARAAAQGYRSMQFNFVVSTNRAAVSLYERHGFRIVGTLPEAFLHARSGFVDAYVMSRPIAPAMQ</sequence>
<dbReference type="OrthoDB" id="9788300at2"/>
<dbReference type="CDD" id="cd04301">
    <property type="entry name" value="NAT_SF"/>
    <property type="match status" value="1"/>
</dbReference>
<protein>
    <submittedName>
        <fullName evidence="2">N-acetyltransferase</fullName>
    </submittedName>
</protein>
<dbReference type="EMBL" id="BMWW01000002">
    <property type="protein sequence ID" value="GGY81289.1"/>
    <property type="molecule type" value="Genomic_DNA"/>
</dbReference>
<dbReference type="InterPro" id="IPR052742">
    <property type="entry name" value="Mito_N-acetyltransferase"/>
</dbReference>
<name>A0A4P7BJA9_9BURK</name>
<reference evidence="2" key="3">
    <citation type="submission" date="2022-12" db="EMBL/GenBank/DDBJ databases">
        <authorList>
            <person name="Sun Q."/>
            <person name="Kim S."/>
        </authorList>
    </citation>
    <scope>NUCLEOTIDE SEQUENCE</scope>
    <source>
        <strain evidence="2">KCTC 12344</strain>
    </source>
</reference>
<reference evidence="3 4" key="2">
    <citation type="submission" date="2019-03" db="EMBL/GenBank/DDBJ databases">
        <title>Draft Genome Sequences of Six Type Strains of the Genus Massilia.</title>
        <authorList>
            <person name="Miess H."/>
            <person name="Frediansyhah A."/>
            <person name="Gross H."/>
        </authorList>
    </citation>
    <scope>NUCLEOTIDE SEQUENCE [LARGE SCALE GENOMIC DNA]</scope>
    <source>
        <strain evidence="3 4">DSM 17505</strain>
    </source>
</reference>
<evidence type="ECO:0000313" key="4">
    <source>
        <dbReference type="Proteomes" id="UP000294359"/>
    </source>
</evidence>
<reference evidence="2" key="1">
    <citation type="journal article" date="2014" name="Int. J. Syst. Evol. Microbiol.">
        <title>Complete genome sequence of Corynebacterium casei LMG S-19264T (=DSM 44701T), isolated from a smear-ripened cheese.</title>
        <authorList>
            <consortium name="US DOE Joint Genome Institute (JGI-PGF)"/>
            <person name="Walter F."/>
            <person name="Albersmeier A."/>
            <person name="Kalinowski J."/>
            <person name="Ruckert C."/>
        </authorList>
    </citation>
    <scope>NUCLEOTIDE SEQUENCE</scope>
    <source>
        <strain evidence="2">KCTC 12344</strain>
    </source>
</reference>
<evidence type="ECO:0000259" key="1">
    <source>
        <dbReference type="PROSITE" id="PS51186"/>
    </source>
</evidence>
<dbReference type="Proteomes" id="UP000619512">
    <property type="component" value="Unassembled WGS sequence"/>
</dbReference>
<dbReference type="PANTHER" id="PTHR43138:SF1">
    <property type="entry name" value="N-ACETYLTRANSFERASE ACA1"/>
    <property type="match status" value="1"/>
</dbReference>
<dbReference type="InterPro" id="IPR016181">
    <property type="entry name" value="Acyl_CoA_acyltransferase"/>
</dbReference>
<dbReference type="Pfam" id="PF00583">
    <property type="entry name" value="Acetyltransf_1"/>
    <property type="match status" value="1"/>
</dbReference>
<dbReference type="PROSITE" id="PS51186">
    <property type="entry name" value="GNAT"/>
    <property type="match status" value="1"/>
</dbReference>
<dbReference type="EMBL" id="CP038026">
    <property type="protein sequence ID" value="QBQ38332.1"/>
    <property type="molecule type" value="Genomic_DNA"/>
</dbReference>
<dbReference type="SUPFAM" id="SSF55729">
    <property type="entry name" value="Acyl-CoA N-acyltransferases (Nat)"/>
    <property type="match status" value="1"/>
</dbReference>
<feature type="domain" description="N-acetyltransferase" evidence="1">
    <location>
        <begin position="21"/>
        <end position="181"/>
    </location>
</feature>
<dbReference type="Proteomes" id="UP000294359">
    <property type="component" value="Chromosome"/>
</dbReference>
<accession>A0A4P7BJA9</accession>
<dbReference type="Gene3D" id="3.40.630.30">
    <property type="match status" value="1"/>
</dbReference>
<evidence type="ECO:0000313" key="5">
    <source>
        <dbReference type="Proteomes" id="UP000619512"/>
    </source>
</evidence>
<dbReference type="InterPro" id="IPR000182">
    <property type="entry name" value="GNAT_dom"/>
</dbReference>
<evidence type="ECO:0000313" key="3">
    <source>
        <dbReference type="EMBL" id="QBQ38332.1"/>
    </source>
</evidence>
<dbReference type="PANTHER" id="PTHR43138">
    <property type="entry name" value="ACETYLTRANSFERASE, GNAT FAMILY"/>
    <property type="match status" value="1"/>
</dbReference>